<dbReference type="RefSeq" id="WP_345334875.1">
    <property type="nucleotide sequence ID" value="NZ_BAABJZ010000023.1"/>
</dbReference>
<keyword evidence="5" id="KW-0408">Iron</keyword>
<reference evidence="7" key="1">
    <citation type="journal article" date="2019" name="Int. J. Syst. Evol. Microbiol.">
        <title>The Global Catalogue of Microorganisms (GCM) 10K type strain sequencing project: providing services to taxonomists for standard genome sequencing and annotation.</title>
        <authorList>
            <consortium name="The Broad Institute Genomics Platform"/>
            <consortium name="The Broad Institute Genome Sequencing Center for Infectious Disease"/>
            <person name="Wu L."/>
            <person name="Ma J."/>
        </authorList>
    </citation>
    <scope>NUCLEOTIDE SEQUENCE [LARGE SCALE GENOMIC DNA]</scope>
    <source>
        <strain evidence="7">JCM 18401</strain>
    </source>
</reference>
<dbReference type="Gene3D" id="2.60.120.10">
    <property type="entry name" value="Jelly Rolls"/>
    <property type="match status" value="1"/>
</dbReference>
<dbReference type="GO" id="GO:0051213">
    <property type="term" value="F:dioxygenase activity"/>
    <property type="evidence" value="ECO:0007669"/>
    <property type="project" value="UniProtKB-KW"/>
</dbReference>
<organism evidence="6 7">
    <name type="scientific">Ferrimonas pelagia</name>
    <dbReference type="NCBI Taxonomy" id="1177826"/>
    <lineage>
        <taxon>Bacteria</taxon>
        <taxon>Pseudomonadati</taxon>
        <taxon>Pseudomonadota</taxon>
        <taxon>Gammaproteobacteria</taxon>
        <taxon>Alteromonadales</taxon>
        <taxon>Ferrimonadaceae</taxon>
        <taxon>Ferrimonas</taxon>
    </lineage>
</organism>
<dbReference type="SUPFAM" id="SSF51182">
    <property type="entry name" value="RmlC-like cupins"/>
    <property type="match status" value="1"/>
</dbReference>
<evidence type="ECO:0000256" key="3">
    <source>
        <dbReference type="ARBA" id="ARBA00022964"/>
    </source>
</evidence>
<keyword evidence="4" id="KW-0560">Oxidoreductase</keyword>
<dbReference type="InterPro" id="IPR014710">
    <property type="entry name" value="RmlC-like_jellyroll"/>
</dbReference>
<comment type="caution">
    <text evidence="6">The sequence shown here is derived from an EMBL/GenBank/DDBJ whole genome shotgun (WGS) entry which is preliminary data.</text>
</comment>
<dbReference type="InterPro" id="IPR010300">
    <property type="entry name" value="CDO_1"/>
</dbReference>
<keyword evidence="3 6" id="KW-0223">Dioxygenase</keyword>
<name>A0ABP9EWP5_9GAMM</name>
<evidence type="ECO:0000256" key="1">
    <source>
        <dbReference type="ARBA" id="ARBA00006622"/>
    </source>
</evidence>
<accession>A0ABP9EWP5</accession>
<dbReference type="Pfam" id="PF05995">
    <property type="entry name" value="CDO_I"/>
    <property type="match status" value="1"/>
</dbReference>
<dbReference type="Proteomes" id="UP001499988">
    <property type="component" value="Unassembled WGS sequence"/>
</dbReference>
<comment type="similarity">
    <text evidence="1">Belongs to the cysteine dioxygenase family.</text>
</comment>
<evidence type="ECO:0000256" key="4">
    <source>
        <dbReference type="ARBA" id="ARBA00023002"/>
    </source>
</evidence>
<protein>
    <submittedName>
        <fullName evidence="6">Cysteine dioxygenase</fullName>
    </submittedName>
</protein>
<evidence type="ECO:0000256" key="5">
    <source>
        <dbReference type="ARBA" id="ARBA00023004"/>
    </source>
</evidence>
<evidence type="ECO:0000256" key="2">
    <source>
        <dbReference type="ARBA" id="ARBA00022723"/>
    </source>
</evidence>
<evidence type="ECO:0000313" key="6">
    <source>
        <dbReference type="EMBL" id="GAA4882903.1"/>
    </source>
</evidence>
<dbReference type="PANTHER" id="PTHR12918">
    <property type="entry name" value="CYSTEINE DIOXYGENASE"/>
    <property type="match status" value="1"/>
</dbReference>
<gene>
    <name evidence="6" type="ORF">GCM10023333_16470</name>
</gene>
<dbReference type="PANTHER" id="PTHR12918:SF1">
    <property type="entry name" value="CYSTEINE DIOXYGENASE TYPE 1"/>
    <property type="match status" value="1"/>
</dbReference>
<evidence type="ECO:0000313" key="7">
    <source>
        <dbReference type="Proteomes" id="UP001499988"/>
    </source>
</evidence>
<dbReference type="EMBL" id="BAABJZ010000023">
    <property type="protein sequence ID" value="GAA4882903.1"/>
    <property type="molecule type" value="Genomic_DNA"/>
</dbReference>
<keyword evidence="7" id="KW-1185">Reference proteome</keyword>
<proteinExistence type="inferred from homology"/>
<dbReference type="InterPro" id="IPR011051">
    <property type="entry name" value="RmlC_Cupin_sf"/>
</dbReference>
<dbReference type="CDD" id="cd10548">
    <property type="entry name" value="cupin_CDO"/>
    <property type="match status" value="1"/>
</dbReference>
<sequence>MTRKGELPDKLQQCVFGLEQLLAQLDASDHRAALKAAAPLLAQLTAEDDWLPLRYAQADPDRYQQYLLYLDPLQRFCIVSFVWGPGQSTPIHDHTVWGLISVLRGAERCQRFRPDPGSDRLQGQDSYLLIPGDVDCVSPSPCVSCGDIHQVSNALADGVSVSIHIYGGDIGTITRNCYQDGRCQPFVSGYSNEDLS</sequence>
<keyword evidence="2" id="KW-0479">Metal-binding</keyword>